<feature type="transmembrane region" description="Helical" evidence="1">
    <location>
        <begin position="64"/>
        <end position="87"/>
    </location>
</feature>
<feature type="transmembrane region" description="Helical" evidence="1">
    <location>
        <begin position="149"/>
        <end position="171"/>
    </location>
</feature>
<evidence type="ECO:0000313" key="2">
    <source>
        <dbReference type="EMBL" id="MBM7414928.1"/>
    </source>
</evidence>
<feature type="transmembrane region" description="Helical" evidence="1">
    <location>
        <begin position="30"/>
        <end position="52"/>
    </location>
</feature>
<sequence>MTTALDTRSAPDRDRIISVMRVHTHYRTLAFAWPLGILAVIVAVTWAVLSLAPDGSTEIKTGGSLFVFFFGLVLFAQMVTQAFPFVLGLGVTRREFFRATVCVAAAHALVFGVGMFVLSVVETATDGFGVGMQMFALATPLAGNAVTELLLLVALFAMCNLIGMLAGAVYLRWGVTGIWTTVLVESVVVGAVIFVVTWQGWWGPVTEAVADAPRLLTTVLLPLLVASAAGLGTRIILQRTSA</sequence>
<accession>A0ABS2KSJ5</accession>
<gene>
    <name evidence="2" type="ORF">JOE42_001661</name>
</gene>
<keyword evidence="1" id="KW-0812">Transmembrane</keyword>
<protein>
    <recommendedName>
        <fullName evidence="4">ABC transporter permease</fullName>
    </recommendedName>
</protein>
<evidence type="ECO:0000256" key="1">
    <source>
        <dbReference type="SAM" id="Phobius"/>
    </source>
</evidence>
<name>A0ABS2KSJ5_9NOCA</name>
<keyword evidence="1" id="KW-0472">Membrane</keyword>
<organism evidence="2 3">
    <name type="scientific">Rhodococcoides corynebacterioides</name>
    <dbReference type="NCBI Taxonomy" id="53972"/>
    <lineage>
        <taxon>Bacteria</taxon>
        <taxon>Bacillati</taxon>
        <taxon>Actinomycetota</taxon>
        <taxon>Actinomycetes</taxon>
        <taxon>Mycobacteriales</taxon>
        <taxon>Nocardiaceae</taxon>
        <taxon>Rhodococcoides</taxon>
    </lineage>
</organism>
<comment type="caution">
    <text evidence="2">The sequence shown here is derived from an EMBL/GenBank/DDBJ whole genome shotgun (WGS) entry which is preliminary data.</text>
</comment>
<feature type="transmembrane region" description="Helical" evidence="1">
    <location>
        <begin position="178"/>
        <end position="199"/>
    </location>
</feature>
<reference evidence="2 3" key="1">
    <citation type="submission" date="2021-01" db="EMBL/GenBank/DDBJ databases">
        <title>Genomics of switchgrass bacterial isolates.</title>
        <authorList>
            <person name="Shade A."/>
        </authorList>
    </citation>
    <scope>NUCLEOTIDE SEQUENCE [LARGE SCALE GENOMIC DNA]</scope>
    <source>
        <strain evidence="2 3">PvP111</strain>
    </source>
</reference>
<feature type="transmembrane region" description="Helical" evidence="1">
    <location>
        <begin position="99"/>
        <end position="121"/>
    </location>
</feature>
<keyword evidence="1" id="KW-1133">Transmembrane helix</keyword>
<dbReference type="RefSeq" id="WP_204867821.1">
    <property type="nucleotide sequence ID" value="NZ_JAFBBK010000001.1"/>
</dbReference>
<dbReference type="Proteomes" id="UP000703038">
    <property type="component" value="Unassembled WGS sequence"/>
</dbReference>
<proteinExistence type="predicted"/>
<dbReference type="EMBL" id="JAFBBK010000001">
    <property type="protein sequence ID" value="MBM7414928.1"/>
    <property type="molecule type" value="Genomic_DNA"/>
</dbReference>
<evidence type="ECO:0008006" key="4">
    <source>
        <dbReference type="Google" id="ProtNLM"/>
    </source>
</evidence>
<evidence type="ECO:0000313" key="3">
    <source>
        <dbReference type="Proteomes" id="UP000703038"/>
    </source>
</evidence>
<feature type="transmembrane region" description="Helical" evidence="1">
    <location>
        <begin position="219"/>
        <end position="237"/>
    </location>
</feature>
<keyword evidence="3" id="KW-1185">Reference proteome</keyword>